<reference evidence="1" key="1">
    <citation type="submission" date="2014-12" db="EMBL/GenBank/DDBJ databases">
        <title>Parallel Evolution in Life History Adaptation Evident in the Tissue-Specific Poeciliopsis prolifica transcriptome.</title>
        <authorList>
            <person name="Jue N.K."/>
            <person name="Foley R.J."/>
            <person name="Obergfell C."/>
            <person name="Reznick D.N."/>
            <person name="O'Neill R.J."/>
            <person name="O'Neill M.J."/>
        </authorList>
    </citation>
    <scope>NUCLEOTIDE SEQUENCE</scope>
</reference>
<gene>
    <name evidence="1" type="primary">PPUP9075</name>
</gene>
<sequence length="102" mass="10884">MRPLGEFNVRVARRVFPQSGSVLLQGDAGYHGSNASSESLPLPFPLPPIYPPCLLLARCSSFPLILPLSVFFGSSSPQPPSHSTVSGPPAIICIMAQLVRIQ</sequence>
<dbReference type="AlphaFoldDB" id="A0A0S7ELB8"/>
<accession>A0A0S7ELB8</accession>
<proteinExistence type="predicted"/>
<feature type="non-terminal residue" evidence="1">
    <location>
        <position position="102"/>
    </location>
</feature>
<organism evidence="1">
    <name type="scientific">Poeciliopsis prolifica</name>
    <name type="common">blackstripe livebearer</name>
    <dbReference type="NCBI Taxonomy" id="188132"/>
    <lineage>
        <taxon>Eukaryota</taxon>
        <taxon>Metazoa</taxon>
        <taxon>Chordata</taxon>
        <taxon>Craniata</taxon>
        <taxon>Vertebrata</taxon>
        <taxon>Euteleostomi</taxon>
        <taxon>Actinopterygii</taxon>
        <taxon>Neopterygii</taxon>
        <taxon>Teleostei</taxon>
        <taxon>Neoteleostei</taxon>
        <taxon>Acanthomorphata</taxon>
        <taxon>Ovalentaria</taxon>
        <taxon>Atherinomorphae</taxon>
        <taxon>Cyprinodontiformes</taxon>
        <taxon>Poeciliidae</taxon>
        <taxon>Poeciliinae</taxon>
        <taxon>Poeciliopsis</taxon>
    </lineage>
</organism>
<dbReference type="EMBL" id="GBYX01476360">
    <property type="protein sequence ID" value="JAO05317.1"/>
    <property type="molecule type" value="Transcribed_RNA"/>
</dbReference>
<evidence type="ECO:0000313" key="1">
    <source>
        <dbReference type="EMBL" id="JAO05317.1"/>
    </source>
</evidence>
<name>A0A0S7ELB8_9TELE</name>
<protein>
    <submittedName>
        <fullName evidence="1">PPUP9075</fullName>
    </submittedName>
</protein>